<accession>A0A9Q3CH00</accession>
<gene>
    <name evidence="2" type="ORF">O181_023589</name>
</gene>
<dbReference type="EMBL" id="AVOT02007416">
    <property type="protein sequence ID" value="MBW0483874.1"/>
    <property type="molecule type" value="Genomic_DNA"/>
</dbReference>
<comment type="caution">
    <text evidence="2">The sequence shown here is derived from an EMBL/GenBank/DDBJ whole genome shotgun (WGS) entry which is preliminary data.</text>
</comment>
<proteinExistence type="predicted"/>
<sequence>MREVQAIIQAIEEQLNQTEPTLIPSALQVVDQTSSLVASNHSGTSRSVAKGHHSLQSEVVSRRRQGYNGKKALFQPQAERVRPNDQNAAVIGEQSTQNPEIAVNTSGVCSPTNRNIIPTTNEHNVVTPDSNLKRYQLW</sequence>
<organism evidence="2 3">
    <name type="scientific">Austropuccinia psidii MF-1</name>
    <dbReference type="NCBI Taxonomy" id="1389203"/>
    <lineage>
        <taxon>Eukaryota</taxon>
        <taxon>Fungi</taxon>
        <taxon>Dikarya</taxon>
        <taxon>Basidiomycota</taxon>
        <taxon>Pucciniomycotina</taxon>
        <taxon>Pucciniomycetes</taxon>
        <taxon>Pucciniales</taxon>
        <taxon>Sphaerophragmiaceae</taxon>
        <taxon>Austropuccinia</taxon>
    </lineage>
</organism>
<keyword evidence="3" id="KW-1185">Reference proteome</keyword>
<feature type="compositionally biased region" description="Polar residues" evidence="1">
    <location>
        <begin position="38"/>
        <end position="47"/>
    </location>
</feature>
<evidence type="ECO:0000313" key="3">
    <source>
        <dbReference type="Proteomes" id="UP000765509"/>
    </source>
</evidence>
<name>A0A9Q3CH00_9BASI</name>
<dbReference type="Proteomes" id="UP000765509">
    <property type="component" value="Unassembled WGS sequence"/>
</dbReference>
<evidence type="ECO:0000256" key="1">
    <source>
        <dbReference type="SAM" id="MobiDB-lite"/>
    </source>
</evidence>
<evidence type="ECO:0000313" key="2">
    <source>
        <dbReference type="EMBL" id="MBW0483874.1"/>
    </source>
</evidence>
<reference evidence="2" key="1">
    <citation type="submission" date="2021-03" db="EMBL/GenBank/DDBJ databases">
        <title>Draft genome sequence of rust myrtle Austropuccinia psidii MF-1, a brazilian biotype.</title>
        <authorList>
            <person name="Quecine M.C."/>
            <person name="Pachon D.M.R."/>
            <person name="Bonatelli M.L."/>
            <person name="Correr F.H."/>
            <person name="Franceschini L.M."/>
            <person name="Leite T.F."/>
            <person name="Margarido G.R.A."/>
            <person name="Almeida C.A."/>
            <person name="Ferrarezi J.A."/>
            <person name="Labate C.A."/>
        </authorList>
    </citation>
    <scope>NUCLEOTIDE SEQUENCE</scope>
    <source>
        <strain evidence="2">MF-1</strain>
    </source>
</reference>
<protein>
    <submittedName>
        <fullName evidence="2">Uncharacterized protein</fullName>
    </submittedName>
</protein>
<feature type="region of interest" description="Disordered" evidence="1">
    <location>
        <begin position="38"/>
        <end position="70"/>
    </location>
</feature>
<dbReference type="AlphaFoldDB" id="A0A9Q3CH00"/>